<evidence type="ECO:0000259" key="1">
    <source>
        <dbReference type="Pfam" id="PF04961"/>
    </source>
</evidence>
<dbReference type="SUPFAM" id="SSF101262">
    <property type="entry name" value="Methenyltetrahydrofolate cyclohydrolase-like"/>
    <property type="match status" value="1"/>
</dbReference>
<dbReference type="EMBL" id="VGJX01000742">
    <property type="protein sequence ID" value="MBM3275836.1"/>
    <property type="molecule type" value="Genomic_DNA"/>
</dbReference>
<sequence>MDEGLPLPAHKQAVSDLVGELKHPEAAGAAGVSALVAALAAGLTAKVATLTAGREGFEAVTEEMQRVANRAALLSSQLTQAIDSDPQAQLRLTQAFHLPQGTPDEGEIRRSCLDLALKNVVQVPVNIAQLALEVLGLAETVSRYGNPIAAAEAGLAMATAISSVKGALAAATGGLRSVTDDEWTETTREAMARMLEKVMELEGELAELPLTV</sequence>
<organism evidence="2 3">
    <name type="scientific">Candidatus Tanganyikabacteria bacterium</name>
    <dbReference type="NCBI Taxonomy" id="2961651"/>
    <lineage>
        <taxon>Bacteria</taxon>
        <taxon>Bacillati</taxon>
        <taxon>Candidatus Sericytochromatia</taxon>
        <taxon>Candidatus Tanganyikabacteria</taxon>
    </lineage>
</organism>
<dbReference type="InterPro" id="IPR007044">
    <property type="entry name" value="Cyclodeamin/CycHdrlase"/>
</dbReference>
<name>A0A937X928_9BACT</name>
<proteinExistence type="predicted"/>
<evidence type="ECO:0000313" key="2">
    <source>
        <dbReference type="EMBL" id="MBM3275836.1"/>
    </source>
</evidence>
<feature type="domain" description="Cyclodeaminase/cyclohydrolase" evidence="1">
    <location>
        <begin position="17"/>
        <end position="192"/>
    </location>
</feature>
<gene>
    <name evidence="2" type="ORF">FJZ00_11830</name>
</gene>
<evidence type="ECO:0000313" key="3">
    <source>
        <dbReference type="Proteomes" id="UP000703893"/>
    </source>
</evidence>
<dbReference type="AlphaFoldDB" id="A0A937X928"/>
<reference evidence="2 3" key="1">
    <citation type="submission" date="2019-03" db="EMBL/GenBank/DDBJ databases">
        <title>Lake Tanganyika Metagenome-Assembled Genomes (MAGs).</title>
        <authorList>
            <person name="Tran P."/>
        </authorList>
    </citation>
    <scope>NUCLEOTIDE SEQUENCE [LARGE SCALE GENOMIC DNA]</scope>
    <source>
        <strain evidence="2">K_DeepCast_65m_m2_236</strain>
    </source>
</reference>
<comment type="caution">
    <text evidence="2">The sequence shown here is derived from an EMBL/GenBank/DDBJ whole genome shotgun (WGS) entry which is preliminary data.</text>
</comment>
<dbReference type="Gene3D" id="1.20.120.680">
    <property type="entry name" value="Formiminotetrahydrofolate cyclodeaminase monomer, up-and-down helical bundle"/>
    <property type="match status" value="1"/>
</dbReference>
<dbReference type="InterPro" id="IPR036178">
    <property type="entry name" value="Formintransfe-cycloase-like_sf"/>
</dbReference>
<dbReference type="Pfam" id="PF04961">
    <property type="entry name" value="FTCD_C"/>
    <property type="match status" value="1"/>
</dbReference>
<accession>A0A937X928</accession>
<dbReference type="Proteomes" id="UP000703893">
    <property type="component" value="Unassembled WGS sequence"/>
</dbReference>
<protein>
    <submittedName>
        <fullName evidence="2">Cyclodeaminase/cyclohydrolase family protein</fullName>
    </submittedName>
</protein>
<dbReference type="GO" id="GO:0003824">
    <property type="term" value="F:catalytic activity"/>
    <property type="evidence" value="ECO:0007669"/>
    <property type="project" value="InterPro"/>
</dbReference>